<dbReference type="Proteomes" id="UP000499080">
    <property type="component" value="Unassembled WGS sequence"/>
</dbReference>
<evidence type="ECO:0000256" key="1">
    <source>
        <dbReference type="SAM" id="MobiDB-lite"/>
    </source>
</evidence>
<gene>
    <name evidence="2" type="ORF">AVEN_125619_1</name>
</gene>
<accession>A0A4Y2CK12</accession>
<feature type="compositionally biased region" description="Polar residues" evidence="1">
    <location>
        <begin position="1"/>
        <end position="15"/>
    </location>
</feature>
<comment type="caution">
    <text evidence="2">The sequence shown here is derived from an EMBL/GenBank/DDBJ whole genome shotgun (WGS) entry which is preliminary data.</text>
</comment>
<keyword evidence="3" id="KW-1185">Reference proteome</keyword>
<feature type="region of interest" description="Disordered" evidence="1">
    <location>
        <begin position="1"/>
        <end position="27"/>
    </location>
</feature>
<protein>
    <submittedName>
        <fullName evidence="2">Uncharacterized protein</fullName>
    </submittedName>
</protein>
<proteinExistence type="predicted"/>
<evidence type="ECO:0000313" key="2">
    <source>
        <dbReference type="EMBL" id="GBM04286.1"/>
    </source>
</evidence>
<evidence type="ECO:0000313" key="3">
    <source>
        <dbReference type="Proteomes" id="UP000499080"/>
    </source>
</evidence>
<sequence>MQIECQQISSTNNHKGTPRGNENDLTQRSLVESCEHDLNTDKKFRIEIDISARALRMTSEDTWSVIEIQKAQLEDPDIRPILE</sequence>
<dbReference type="EMBL" id="BGPR01163407">
    <property type="protein sequence ID" value="GBM04286.1"/>
    <property type="molecule type" value="Genomic_DNA"/>
</dbReference>
<name>A0A4Y2CK12_ARAVE</name>
<dbReference type="AlphaFoldDB" id="A0A4Y2CK12"/>
<reference evidence="2 3" key="1">
    <citation type="journal article" date="2019" name="Sci. Rep.">
        <title>Orb-weaving spider Araneus ventricosus genome elucidates the spidroin gene catalogue.</title>
        <authorList>
            <person name="Kono N."/>
            <person name="Nakamura H."/>
            <person name="Ohtoshi R."/>
            <person name="Moran D.A.P."/>
            <person name="Shinohara A."/>
            <person name="Yoshida Y."/>
            <person name="Fujiwara M."/>
            <person name="Mori M."/>
            <person name="Tomita M."/>
            <person name="Arakawa K."/>
        </authorList>
    </citation>
    <scope>NUCLEOTIDE SEQUENCE [LARGE SCALE GENOMIC DNA]</scope>
</reference>
<dbReference type="OrthoDB" id="8944551at2759"/>
<organism evidence="2 3">
    <name type="scientific">Araneus ventricosus</name>
    <name type="common">Orbweaver spider</name>
    <name type="synonym">Epeira ventricosa</name>
    <dbReference type="NCBI Taxonomy" id="182803"/>
    <lineage>
        <taxon>Eukaryota</taxon>
        <taxon>Metazoa</taxon>
        <taxon>Ecdysozoa</taxon>
        <taxon>Arthropoda</taxon>
        <taxon>Chelicerata</taxon>
        <taxon>Arachnida</taxon>
        <taxon>Araneae</taxon>
        <taxon>Araneomorphae</taxon>
        <taxon>Entelegynae</taxon>
        <taxon>Araneoidea</taxon>
        <taxon>Araneidae</taxon>
        <taxon>Araneus</taxon>
    </lineage>
</organism>